<keyword evidence="1" id="KW-0472">Membrane</keyword>
<feature type="transmembrane region" description="Helical" evidence="1">
    <location>
        <begin position="65"/>
        <end position="89"/>
    </location>
</feature>
<evidence type="ECO:0000256" key="1">
    <source>
        <dbReference type="SAM" id="Phobius"/>
    </source>
</evidence>
<comment type="caution">
    <text evidence="2">The sequence shown here is derived from an EMBL/GenBank/DDBJ whole genome shotgun (WGS) entry which is preliminary data.</text>
</comment>
<evidence type="ECO:0008006" key="4">
    <source>
        <dbReference type="Google" id="ProtNLM"/>
    </source>
</evidence>
<evidence type="ECO:0000313" key="3">
    <source>
        <dbReference type="Proteomes" id="UP001595758"/>
    </source>
</evidence>
<keyword evidence="1" id="KW-0812">Transmembrane</keyword>
<feature type="transmembrane region" description="Helical" evidence="1">
    <location>
        <begin position="145"/>
        <end position="163"/>
    </location>
</feature>
<sequence>MITVERLQTFFWDIDPGYFRLKHAFKTVLAIMLTLIAVRNEPILSKLMASTACGLSMQGVVARNFYLQIIHVIFFNLVYFFVAVLGLSVHDHPDLKALLFIVLAFAVNYIRRFGLQASMTPMMIWVLCFMATNMSSVPLEETLAHIHGLIAGLVIGGLVYLLVFPEDYPRLFIANSNRLFRLLAEGLYDVRRYLLTTGMQPFERENFVVVKRSLNRMIESNYAMLQSEAFAVRQTRFSETMVHMYALVHAYSMMLDSYRLLKIHDYKLSPAFRLVLSRINRDFVRFFSSVKIDENYTVTTPRHAVSLAKINEQFSRENAQFEPSLIMALLNLKLSFALFNEHSTLLMRGANAATK</sequence>
<feature type="transmembrane region" description="Helical" evidence="1">
    <location>
        <begin position="95"/>
        <end position="110"/>
    </location>
</feature>
<organism evidence="2 3">
    <name type="scientific">Legionella dresdenensis</name>
    <dbReference type="NCBI Taxonomy" id="450200"/>
    <lineage>
        <taxon>Bacteria</taxon>
        <taxon>Pseudomonadati</taxon>
        <taxon>Pseudomonadota</taxon>
        <taxon>Gammaproteobacteria</taxon>
        <taxon>Legionellales</taxon>
        <taxon>Legionellaceae</taxon>
        <taxon>Legionella</taxon>
    </lineage>
</organism>
<name>A0ABV8CCI8_9GAMM</name>
<accession>A0ABV8CCI8</accession>
<feature type="transmembrane region" description="Helical" evidence="1">
    <location>
        <begin position="122"/>
        <end position="139"/>
    </location>
</feature>
<dbReference type="Proteomes" id="UP001595758">
    <property type="component" value="Unassembled WGS sequence"/>
</dbReference>
<protein>
    <recommendedName>
        <fullName evidence="4">FUSC family protein</fullName>
    </recommendedName>
</protein>
<proteinExistence type="predicted"/>
<gene>
    <name evidence="2" type="ORF">ACFORL_02885</name>
</gene>
<dbReference type="RefSeq" id="WP_382340939.1">
    <property type="nucleotide sequence ID" value="NZ_JBHSAB010000002.1"/>
</dbReference>
<evidence type="ECO:0000313" key="2">
    <source>
        <dbReference type="EMBL" id="MFC3908028.1"/>
    </source>
</evidence>
<reference evidence="3" key="1">
    <citation type="journal article" date="2019" name="Int. J. Syst. Evol. Microbiol.">
        <title>The Global Catalogue of Microorganisms (GCM) 10K type strain sequencing project: providing services to taxonomists for standard genome sequencing and annotation.</title>
        <authorList>
            <consortium name="The Broad Institute Genomics Platform"/>
            <consortium name="The Broad Institute Genome Sequencing Center for Infectious Disease"/>
            <person name="Wu L."/>
            <person name="Ma J."/>
        </authorList>
    </citation>
    <scope>NUCLEOTIDE SEQUENCE [LARGE SCALE GENOMIC DNA]</scope>
    <source>
        <strain evidence="3">CCUG 59858</strain>
    </source>
</reference>
<keyword evidence="3" id="KW-1185">Reference proteome</keyword>
<keyword evidence="1" id="KW-1133">Transmembrane helix</keyword>
<dbReference type="EMBL" id="JBHSAB010000002">
    <property type="protein sequence ID" value="MFC3908028.1"/>
    <property type="molecule type" value="Genomic_DNA"/>
</dbReference>